<dbReference type="EMBL" id="MN741026">
    <property type="protein sequence ID" value="QHU23206.1"/>
    <property type="molecule type" value="Genomic_DNA"/>
</dbReference>
<evidence type="ECO:0000256" key="1">
    <source>
        <dbReference type="SAM" id="Coils"/>
    </source>
</evidence>
<keyword evidence="1" id="KW-0175">Coiled coil</keyword>
<evidence type="ECO:0000313" key="2">
    <source>
        <dbReference type="EMBL" id="QHU23206.1"/>
    </source>
</evidence>
<feature type="coiled-coil region" evidence="1">
    <location>
        <begin position="25"/>
        <end position="56"/>
    </location>
</feature>
<sequence length="250" mass="29206">MVCSHCKGVGHTYRRCPELTPEQRKQLFEEKKKKKEEKLKEKLAKEEQKKKDQELKNFTHYTFENRNEYEVVLYWGFSNSNQLTKFKYVGAFEKINFKCIKGLHRIVAIPVLEVIERQTVVQGEFPAAKKKIEMKQGDPNIFVLFDFFMCSYPGLVIEVQKEYSPPKSELEQWKEVALKSHYLLTEISKITGSYDQQQKKVGRMNAEIILKASENLEPLFDMIQDIKIPETCTEVDKERAGIPSVLTNVT</sequence>
<organism evidence="2">
    <name type="scientific">viral metagenome</name>
    <dbReference type="NCBI Taxonomy" id="1070528"/>
    <lineage>
        <taxon>unclassified sequences</taxon>
        <taxon>metagenomes</taxon>
        <taxon>organismal metagenomes</taxon>
    </lineage>
</organism>
<dbReference type="AlphaFoldDB" id="A0A6C0L1E4"/>
<accession>A0A6C0L1E4</accession>
<reference evidence="2" key="1">
    <citation type="journal article" date="2020" name="Nature">
        <title>Giant virus diversity and host interactions through global metagenomics.</title>
        <authorList>
            <person name="Schulz F."/>
            <person name="Roux S."/>
            <person name="Paez-Espino D."/>
            <person name="Jungbluth S."/>
            <person name="Walsh D.A."/>
            <person name="Denef V.J."/>
            <person name="McMahon K.D."/>
            <person name="Konstantinidis K.T."/>
            <person name="Eloe-Fadrosh E.A."/>
            <person name="Kyrpides N.C."/>
            <person name="Woyke T."/>
        </authorList>
    </citation>
    <scope>NUCLEOTIDE SEQUENCE</scope>
    <source>
        <strain evidence="2">GVMAG-S-ERX555907-94</strain>
    </source>
</reference>
<name>A0A6C0L1E4_9ZZZZ</name>
<proteinExistence type="predicted"/>
<protein>
    <submittedName>
        <fullName evidence="2">Uncharacterized protein</fullName>
    </submittedName>
</protein>